<dbReference type="RefSeq" id="WP_089054098.1">
    <property type="nucleotide sequence ID" value="NZ_MUHA01000012.1"/>
</dbReference>
<proteinExistence type="predicted"/>
<dbReference type="Gene3D" id="1.10.260.40">
    <property type="entry name" value="lambda repressor-like DNA-binding domains"/>
    <property type="match status" value="1"/>
</dbReference>
<feature type="domain" description="HTH cro/C1-type" evidence="1">
    <location>
        <begin position="6"/>
        <end position="60"/>
    </location>
</feature>
<dbReference type="GO" id="GO:0003677">
    <property type="term" value="F:DNA binding"/>
    <property type="evidence" value="ECO:0007669"/>
    <property type="project" value="InterPro"/>
</dbReference>
<dbReference type="InterPro" id="IPR010982">
    <property type="entry name" value="Lambda_DNA-bd_dom_sf"/>
</dbReference>
<evidence type="ECO:0000313" key="3">
    <source>
        <dbReference type="Proteomes" id="UP000198336"/>
    </source>
</evidence>
<dbReference type="SMART" id="SM00530">
    <property type="entry name" value="HTH_XRE"/>
    <property type="match status" value="1"/>
</dbReference>
<evidence type="ECO:0000259" key="1">
    <source>
        <dbReference type="PROSITE" id="PS50943"/>
    </source>
</evidence>
<evidence type="ECO:0000313" key="2">
    <source>
        <dbReference type="EMBL" id="OXA99795.1"/>
    </source>
</evidence>
<dbReference type="SUPFAM" id="SSF47413">
    <property type="entry name" value="lambda repressor-like DNA-binding domains"/>
    <property type="match status" value="1"/>
</dbReference>
<dbReference type="CDD" id="cd00093">
    <property type="entry name" value="HTH_XRE"/>
    <property type="match status" value="1"/>
</dbReference>
<dbReference type="EMBL" id="MUHA01000012">
    <property type="protein sequence ID" value="OXA99795.1"/>
    <property type="molecule type" value="Genomic_DNA"/>
</dbReference>
<comment type="caution">
    <text evidence="2">The sequence shown here is derived from an EMBL/GenBank/DDBJ whole genome shotgun (WGS) entry which is preliminary data.</text>
</comment>
<dbReference type="Pfam" id="PF01381">
    <property type="entry name" value="HTH_3"/>
    <property type="match status" value="1"/>
</dbReference>
<protein>
    <recommendedName>
        <fullName evidence="1">HTH cro/C1-type domain-containing protein</fullName>
    </recommendedName>
</protein>
<dbReference type="InterPro" id="IPR001387">
    <property type="entry name" value="Cro/C1-type_HTH"/>
</dbReference>
<dbReference type="Proteomes" id="UP000198336">
    <property type="component" value="Unassembled WGS sequence"/>
</dbReference>
<reference evidence="2 3" key="1">
    <citation type="submission" date="2016-11" db="EMBL/GenBank/DDBJ databases">
        <title>Whole genomes of Flavobacteriaceae.</title>
        <authorList>
            <person name="Stine C."/>
            <person name="Li C."/>
            <person name="Tadesse D."/>
        </authorList>
    </citation>
    <scope>NUCLEOTIDE SEQUENCE [LARGE SCALE GENOMIC DNA]</scope>
    <source>
        <strain evidence="2 3">CCUG 59446</strain>
    </source>
</reference>
<name>A0A226HZY2_9FLAO</name>
<dbReference type="AlphaFoldDB" id="A0A226HZY2"/>
<keyword evidence="3" id="KW-1185">Reference proteome</keyword>
<sequence>MLKNKLLKARLNKGASQEEIADLVGMSQPNYSRREKGLKKISDIEWIKLAKVLGVKKEDIYEAEDEVATVVANNSCKSHHFNVPDFVIEHIEFLKEENKELKEKLKKYEI</sequence>
<dbReference type="PROSITE" id="PS50943">
    <property type="entry name" value="HTH_CROC1"/>
    <property type="match status" value="1"/>
</dbReference>
<gene>
    <name evidence="2" type="ORF">B0A75_09730</name>
</gene>
<organism evidence="2 3">
    <name type="scientific">Flavobacterium oncorhynchi</name>
    <dbReference type="NCBI Taxonomy" id="728056"/>
    <lineage>
        <taxon>Bacteria</taxon>
        <taxon>Pseudomonadati</taxon>
        <taxon>Bacteroidota</taxon>
        <taxon>Flavobacteriia</taxon>
        <taxon>Flavobacteriales</taxon>
        <taxon>Flavobacteriaceae</taxon>
        <taxon>Flavobacterium</taxon>
    </lineage>
</organism>
<accession>A0A226HZY2</accession>